<keyword evidence="8" id="KW-1185">Reference proteome</keyword>
<accession>A0A1J9R924</accession>
<dbReference type="RefSeq" id="XP_020132942.1">
    <property type="nucleotide sequence ID" value="XM_020269427.1"/>
</dbReference>
<protein>
    <submittedName>
        <fullName evidence="7">Zinc finger ring-type protein</fullName>
    </submittedName>
</protein>
<evidence type="ECO:0000259" key="6">
    <source>
        <dbReference type="PROSITE" id="PS50089"/>
    </source>
</evidence>
<proteinExistence type="predicted"/>
<dbReference type="PANTHER" id="PTHR15710:SF241">
    <property type="entry name" value="RING-TYPE DOMAIN-CONTAINING PROTEIN"/>
    <property type="match status" value="1"/>
</dbReference>
<dbReference type="PANTHER" id="PTHR15710">
    <property type="entry name" value="E3 UBIQUITIN-PROTEIN LIGASE PRAJA"/>
    <property type="match status" value="1"/>
</dbReference>
<evidence type="ECO:0000313" key="7">
    <source>
        <dbReference type="EMBL" id="OJD36682.1"/>
    </source>
</evidence>
<dbReference type="GO" id="GO:0016567">
    <property type="term" value="P:protein ubiquitination"/>
    <property type="evidence" value="ECO:0007669"/>
    <property type="project" value="TreeGrafter"/>
</dbReference>
<feature type="region of interest" description="Disordered" evidence="5">
    <location>
        <begin position="173"/>
        <end position="194"/>
    </location>
</feature>
<reference evidence="7 8" key="1">
    <citation type="submission" date="2016-10" db="EMBL/GenBank/DDBJ databases">
        <title>Proteomics and genomics reveal pathogen-plant mechanisms compatible with a hemibiotrophic lifestyle of Diplodia corticola.</title>
        <authorList>
            <person name="Fernandes I."/>
            <person name="De Jonge R."/>
            <person name="Van De Peer Y."/>
            <person name="Devreese B."/>
            <person name="Alves A."/>
            <person name="Esteves A.C."/>
        </authorList>
    </citation>
    <scope>NUCLEOTIDE SEQUENCE [LARGE SCALE GENOMIC DNA]</scope>
    <source>
        <strain evidence="7 8">CBS 112549</strain>
    </source>
</reference>
<evidence type="ECO:0000256" key="4">
    <source>
        <dbReference type="PROSITE-ProRule" id="PRU00175"/>
    </source>
</evidence>
<feature type="compositionally biased region" description="Acidic residues" evidence="5">
    <location>
        <begin position="182"/>
        <end position="194"/>
    </location>
</feature>
<dbReference type="InterPro" id="IPR001841">
    <property type="entry name" value="Znf_RING"/>
</dbReference>
<sequence>MSGYEVEHNISPEEAKANAEQRRRPDLSTFYSALEQLDTSDEAHARHNPHALPTPTDVIALFSMYRDALVVMGADRDGDASDNPMFDQLQALIDNPPKEIDGVPDSFLDELERVPKKDLKKDDECAICRLPFLDDPYPLVVELPCNAMHRFDLDCIRPWLKMNSTCPLDRKALLKKKTPPPPDDDEEEWDDQFG</sequence>
<keyword evidence="1" id="KW-0479">Metal-binding</keyword>
<name>A0A1J9R924_9PEZI</name>
<keyword evidence="2 4" id="KW-0863">Zinc-finger</keyword>
<dbReference type="Gene3D" id="3.30.40.10">
    <property type="entry name" value="Zinc/RING finger domain, C3HC4 (zinc finger)"/>
    <property type="match status" value="1"/>
</dbReference>
<evidence type="ECO:0000256" key="2">
    <source>
        <dbReference type="ARBA" id="ARBA00022771"/>
    </source>
</evidence>
<dbReference type="InterPro" id="IPR013083">
    <property type="entry name" value="Znf_RING/FYVE/PHD"/>
</dbReference>
<feature type="region of interest" description="Disordered" evidence="5">
    <location>
        <begin position="1"/>
        <end position="26"/>
    </location>
</feature>
<keyword evidence="3" id="KW-0862">Zinc</keyword>
<dbReference type="Pfam" id="PF13639">
    <property type="entry name" value="zf-RING_2"/>
    <property type="match status" value="1"/>
</dbReference>
<dbReference type="GeneID" id="31009686"/>
<dbReference type="GO" id="GO:0008270">
    <property type="term" value="F:zinc ion binding"/>
    <property type="evidence" value="ECO:0007669"/>
    <property type="project" value="UniProtKB-KW"/>
</dbReference>
<evidence type="ECO:0000256" key="3">
    <source>
        <dbReference type="ARBA" id="ARBA00022833"/>
    </source>
</evidence>
<evidence type="ECO:0000256" key="5">
    <source>
        <dbReference type="SAM" id="MobiDB-lite"/>
    </source>
</evidence>
<dbReference type="GO" id="GO:0005737">
    <property type="term" value="C:cytoplasm"/>
    <property type="evidence" value="ECO:0007669"/>
    <property type="project" value="TreeGrafter"/>
</dbReference>
<dbReference type="Proteomes" id="UP000183809">
    <property type="component" value="Unassembled WGS sequence"/>
</dbReference>
<dbReference type="OrthoDB" id="8062037at2759"/>
<dbReference type="EMBL" id="MNUE01000010">
    <property type="protein sequence ID" value="OJD36682.1"/>
    <property type="molecule type" value="Genomic_DNA"/>
</dbReference>
<feature type="domain" description="RING-type" evidence="6">
    <location>
        <begin position="125"/>
        <end position="170"/>
    </location>
</feature>
<comment type="caution">
    <text evidence="7">The sequence shown here is derived from an EMBL/GenBank/DDBJ whole genome shotgun (WGS) entry which is preliminary data.</text>
</comment>
<dbReference type="STRING" id="236234.A0A1J9R924"/>
<evidence type="ECO:0000313" key="8">
    <source>
        <dbReference type="Proteomes" id="UP000183809"/>
    </source>
</evidence>
<evidence type="ECO:0000256" key="1">
    <source>
        <dbReference type="ARBA" id="ARBA00022723"/>
    </source>
</evidence>
<organism evidence="7 8">
    <name type="scientific">Diplodia corticola</name>
    <dbReference type="NCBI Taxonomy" id="236234"/>
    <lineage>
        <taxon>Eukaryota</taxon>
        <taxon>Fungi</taxon>
        <taxon>Dikarya</taxon>
        <taxon>Ascomycota</taxon>
        <taxon>Pezizomycotina</taxon>
        <taxon>Dothideomycetes</taxon>
        <taxon>Dothideomycetes incertae sedis</taxon>
        <taxon>Botryosphaeriales</taxon>
        <taxon>Botryosphaeriaceae</taxon>
        <taxon>Diplodia</taxon>
    </lineage>
</organism>
<dbReference type="SUPFAM" id="SSF57850">
    <property type="entry name" value="RING/U-box"/>
    <property type="match status" value="1"/>
</dbReference>
<dbReference type="GO" id="GO:0061630">
    <property type="term" value="F:ubiquitin protein ligase activity"/>
    <property type="evidence" value="ECO:0007669"/>
    <property type="project" value="TreeGrafter"/>
</dbReference>
<dbReference type="AlphaFoldDB" id="A0A1J9R924"/>
<dbReference type="PROSITE" id="PS50089">
    <property type="entry name" value="ZF_RING_2"/>
    <property type="match status" value="1"/>
</dbReference>
<gene>
    <name evidence="7" type="ORF">BKCO1_1000070</name>
</gene>